<evidence type="ECO:0000259" key="5">
    <source>
        <dbReference type="PROSITE" id="PS01124"/>
    </source>
</evidence>
<dbReference type="EMBL" id="JAENIL010000031">
    <property type="protein sequence ID" value="MBK1878526.1"/>
    <property type="molecule type" value="Genomic_DNA"/>
</dbReference>
<keyword evidence="3" id="KW-0804">Transcription</keyword>
<name>A0A934VM65_9BACT</name>
<dbReference type="PANTHER" id="PTHR43280">
    <property type="entry name" value="ARAC-FAMILY TRANSCRIPTIONAL REGULATOR"/>
    <property type="match status" value="1"/>
</dbReference>
<keyword evidence="7" id="KW-1185">Reference proteome</keyword>
<dbReference type="SUPFAM" id="SSF46689">
    <property type="entry name" value="Homeodomain-like"/>
    <property type="match status" value="2"/>
</dbReference>
<keyword evidence="2" id="KW-0238">DNA-binding</keyword>
<proteinExistence type="predicted"/>
<dbReference type="SMART" id="SM00342">
    <property type="entry name" value="HTH_ARAC"/>
    <property type="match status" value="2"/>
</dbReference>
<dbReference type="PANTHER" id="PTHR43280:SF2">
    <property type="entry name" value="HTH-TYPE TRANSCRIPTIONAL REGULATOR EXSA"/>
    <property type="match status" value="1"/>
</dbReference>
<accession>A0A934VM65</accession>
<dbReference type="Proteomes" id="UP000617628">
    <property type="component" value="Unassembled WGS sequence"/>
</dbReference>
<comment type="caution">
    <text evidence="6">The sequence shown here is derived from an EMBL/GenBank/DDBJ whole genome shotgun (WGS) entry which is preliminary data.</text>
</comment>
<dbReference type="PROSITE" id="PS00041">
    <property type="entry name" value="HTH_ARAC_FAMILY_1"/>
    <property type="match status" value="2"/>
</dbReference>
<evidence type="ECO:0000256" key="1">
    <source>
        <dbReference type="ARBA" id="ARBA00023015"/>
    </source>
</evidence>
<protein>
    <submittedName>
        <fullName evidence="6">Helix-turn-helix transcriptional regulator</fullName>
    </submittedName>
</protein>
<dbReference type="GO" id="GO:0003700">
    <property type="term" value="F:DNA-binding transcription factor activity"/>
    <property type="evidence" value="ECO:0007669"/>
    <property type="project" value="InterPro"/>
</dbReference>
<dbReference type="InterPro" id="IPR009057">
    <property type="entry name" value="Homeodomain-like_sf"/>
</dbReference>
<dbReference type="GO" id="GO:0043565">
    <property type="term" value="F:sequence-specific DNA binding"/>
    <property type="evidence" value="ECO:0007669"/>
    <property type="project" value="InterPro"/>
</dbReference>
<organism evidence="6 7">
    <name type="scientific">Pelagicoccus mobilis</name>
    <dbReference type="NCBI Taxonomy" id="415221"/>
    <lineage>
        <taxon>Bacteria</taxon>
        <taxon>Pseudomonadati</taxon>
        <taxon>Verrucomicrobiota</taxon>
        <taxon>Opitutia</taxon>
        <taxon>Puniceicoccales</taxon>
        <taxon>Pelagicoccaceae</taxon>
        <taxon>Pelagicoccus</taxon>
    </lineage>
</organism>
<evidence type="ECO:0000256" key="2">
    <source>
        <dbReference type="ARBA" id="ARBA00023125"/>
    </source>
</evidence>
<evidence type="ECO:0000313" key="6">
    <source>
        <dbReference type="EMBL" id="MBK1878526.1"/>
    </source>
</evidence>
<dbReference type="InterPro" id="IPR018060">
    <property type="entry name" value="HTH_AraC"/>
</dbReference>
<dbReference type="InterPro" id="IPR037923">
    <property type="entry name" value="HTH-like"/>
</dbReference>
<dbReference type="SUPFAM" id="SSF51215">
    <property type="entry name" value="Regulatory protein AraC"/>
    <property type="match status" value="1"/>
</dbReference>
<evidence type="ECO:0000256" key="3">
    <source>
        <dbReference type="ARBA" id="ARBA00023163"/>
    </source>
</evidence>
<keyword evidence="1" id="KW-0805">Transcription regulation</keyword>
<dbReference type="AlphaFoldDB" id="A0A934VM65"/>
<gene>
    <name evidence="6" type="ORF">JIN87_16715</name>
</gene>
<dbReference type="PRINTS" id="PR00032">
    <property type="entry name" value="HTHARAC"/>
</dbReference>
<dbReference type="PROSITE" id="PS01124">
    <property type="entry name" value="HTH_ARAC_FAMILY_2"/>
    <property type="match status" value="2"/>
</dbReference>
<dbReference type="Gene3D" id="1.10.10.60">
    <property type="entry name" value="Homeodomain-like"/>
    <property type="match status" value="2"/>
</dbReference>
<feature type="region of interest" description="Disordered" evidence="4">
    <location>
        <begin position="1"/>
        <end position="20"/>
    </location>
</feature>
<feature type="domain" description="HTH araC/xylS-type" evidence="5">
    <location>
        <begin position="517"/>
        <end position="601"/>
    </location>
</feature>
<sequence length="606" mass="68684">MSPPSTQPLALRQNTKQSHPSYTCTPPSCIRVKEWSLHSGETFKLDRLCRASSGDTAIWIITTAGGATLSIQGLRYLLKPGSVLSIPTISGTSIEQHQRSSDWEFIIVELSGKQSLHHAKYLRSEYGAYYELPSSSAAIQFALTTATQPKSDDESPHQKARQANRWLCSLNQYLSNHRLPFGILLKLSKGDIAMMEFAKQSVKEITQAKGCSRTLISRYIRDEWGANLAEIQHSLRIEWAMLNLRDSDLKVYQVALEAGYASLSAFISSFKKKTGLTPQAYRKDPNAARFVTPRYLNLDHYSLHEAEKEIQAKKKALLTSYHQETPAFADEGCYTLENDQRNALPYFTIGLHHRRETIDTPIDMSFEPFRKKCFFTYTHSGSATVCWKTKRYHLTPGDLILYPSPSNISFTPNTASKRWKRSTVALFGVPTIRAVQDIIEKHGHLAKLPHDSPPIRSLLSLPQRAQRTESVEEHSQEVYDFISTLHQYLDTYGNPFASELDFSDCDSRIIPYHTVKNVKALAEEIGYSRTHFSRKLRSQWQTATPGKVIRNGKLAIASKLLKDTDLSIGRVAENVGYTSVAGFIGAFKRKYNQTPLRYRRDLQRTH</sequence>
<feature type="domain" description="HTH araC/xylS-type" evidence="5">
    <location>
        <begin position="201"/>
        <end position="284"/>
    </location>
</feature>
<dbReference type="InterPro" id="IPR018062">
    <property type="entry name" value="HTH_AraC-typ_CS"/>
</dbReference>
<reference evidence="6" key="1">
    <citation type="submission" date="2021-01" db="EMBL/GenBank/DDBJ databases">
        <title>Modified the classification status of verrucomicrobia.</title>
        <authorList>
            <person name="Feng X."/>
        </authorList>
    </citation>
    <scope>NUCLEOTIDE SEQUENCE</scope>
    <source>
        <strain evidence="6">KCTC 13126</strain>
    </source>
</reference>
<evidence type="ECO:0000256" key="4">
    <source>
        <dbReference type="SAM" id="MobiDB-lite"/>
    </source>
</evidence>
<dbReference type="InterPro" id="IPR020449">
    <property type="entry name" value="Tscrpt_reg_AraC-type_HTH"/>
</dbReference>
<dbReference type="RefSeq" id="WP_200356738.1">
    <property type="nucleotide sequence ID" value="NZ_JAENIL010000031.1"/>
</dbReference>
<evidence type="ECO:0000313" key="7">
    <source>
        <dbReference type="Proteomes" id="UP000617628"/>
    </source>
</evidence>
<dbReference type="Pfam" id="PF12833">
    <property type="entry name" value="HTH_18"/>
    <property type="match status" value="2"/>
</dbReference>